<dbReference type="Proteomes" id="UP001153555">
    <property type="component" value="Unassembled WGS sequence"/>
</dbReference>
<feature type="non-terminal residue" evidence="3">
    <location>
        <position position="376"/>
    </location>
</feature>
<dbReference type="InterPro" id="IPR000477">
    <property type="entry name" value="RT_dom"/>
</dbReference>
<protein>
    <recommendedName>
        <fullName evidence="2">Reverse transcriptase domain-containing protein</fullName>
    </recommendedName>
</protein>
<accession>A0A9N7R781</accession>
<dbReference type="SUPFAM" id="SSF56672">
    <property type="entry name" value="DNA/RNA polymerases"/>
    <property type="match status" value="1"/>
</dbReference>
<dbReference type="Gene3D" id="3.10.10.10">
    <property type="entry name" value="HIV Type 1 Reverse Transcriptase, subunit A, domain 1"/>
    <property type="match status" value="1"/>
</dbReference>
<feature type="region of interest" description="Disordered" evidence="1">
    <location>
        <begin position="52"/>
        <end position="97"/>
    </location>
</feature>
<name>A0A9N7R781_STRHE</name>
<feature type="non-terminal residue" evidence="3">
    <location>
        <position position="1"/>
    </location>
</feature>
<feature type="compositionally biased region" description="Basic and acidic residues" evidence="1">
    <location>
        <begin position="65"/>
        <end position="96"/>
    </location>
</feature>
<reference evidence="3" key="1">
    <citation type="submission" date="2019-12" db="EMBL/GenBank/DDBJ databases">
        <authorList>
            <person name="Scholes J."/>
        </authorList>
    </citation>
    <scope>NUCLEOTIDE SEQUENCE</scope>
</reference>
<gene>
    <name evidence="3" type="ORF">SHERM_15022</name>
</gene>
<feature type="domain" description="Reverse transcriptase" evidence="2">
    <location>
        <begin position="304"/>
        <end position="373"/>
    </location>
</feature>
<dbReference type="InterPro" id="IPR053134">
    <property type="entry name" value="RNA-dir_DNA_polymerase"/>
</dbReference>
<evidence type="ECO:0000259" key="2">
    <source>
        <dbReference type="Pfam" id="PF00078"/>
    </source>
</evidence>
<evidence type="ECO:0000313" key="3">
    <source>
        <dbReference type="EMBL" id="CAA0814755.1"/>
    </source>
</evidence>
<feature type="region of interest" description="Disordered" evidence="1">
    <location>
        <begin position="120"/>
        <end position="148"/>
    </location>
</feature>
<dbReference type="CDD" id="cd01647">
    <property type="entry name" value="RT_LTR"/>
    <property type="match status" value="1"/>
</dbReference>
<dbReference type="Pfam" id="PF00078">
    <property type="entry name" value="RVT_1"/>
    <property type="match status" value="1"/>
</dbReference>
<evidence type="ECO:0000256" key="1">
    <source>
        <dbReference type="SAM" id="MobiDB-lite"/>
    </source>
</evidence>
<dbReference type="EMBL" id="CACSLK010012206">
    <property type="protein sequence ID" value="CAA0814755.1"/>
    <property type="molecule type" value="Genomic_DNA"/>
</dbReference>
<dbReference type="InterPro" id="IPR043502">
    <property type="entry name" value="DNA/RNA_pol_sf"/>
</dbReference>
<dbReference type="PANTHER" id="PTHR24559:SF444">
    <property type="entry name" value="REVERSE TRANSCRIPTASE DOMAIN-CONTAINING PROTEIN"/>
    <property type="match status" value="1"/>
</dbReference>
<comment type="caution">
    <text evidence="3">The sequence shown here is derived from an EMBL/GenBank/DDBJ whole genome shotgun (WGS) entry which is preliminary data.</text>
</comment>
<evidence type="ECO:0000313" key="4">
    <source>
        <dbReference type="Proteomes" id="UP001153555"/>
    </source>
</evidence>
<dbReference type="PANTHER" id="PTHR24559">
    <property type="entry name" value="TRANSPOSON TY3-I GAG-POL POLYPROTEIN"/>
    <property type="match status" value="1"/>
</dbReference>
<organism evidence="3 4">
    <name type="scientific">Striga hermonthica</name>
    <name type="common">Purple witchweed</name>
    <name type="synonym">Buchnera hermonthica</name>
    <dbReference type="NCBI Taxonomy" id="68872"/>
    <lineage>
        <taxon>Eukaryota</taxon>
        <taxon>Viridiplantae</taxon>
        <taxon>Streptophyta</taxon>
        <taxon>Embryophyta</taxon>
        <taxon>Tracheophyta</taxon>
        <taxon>Spermatophyta</taxon>
        <taxon>Magnoliopsida</taxon>
        <taxon>eudicotyledons</taxon>
        <taxon>Gunneridae</taxon>
        <taxon>Pentapetalae</taxon>
        <taxon>asterids</taxon>
        <taxon>lamiids</taxon>
        <taxon>Lamiales</taxon>
        <taxon>Orobanchaceae</taxon>
        <taxon>Buchnereae</taxon>
        <taxon>Striga</taxon>
    </lineage>
</organism>
<proteinExistence type="predicted"/>
<dbReference type="OrthoDB" id="1928766at2759"/>
<dbReference type="Gene3D" id="3.30.70.270">
    <property type="match status" value="1"/>
</dbReference>
<dbReference type="InterPro" id="IPR043128">
    <property type="entry name" value="Rev_trsase/Diguanyl_cyclase"/>
</dbReference>
<sequence length="376" mass="41743">QRKRKAKAKESCCWCKPCTRKRRARKKEARRRGLQRVEGGWWIPTEDCERLKGWDPWPEPTTTIADEKGDGDRPMGEWRASAHDARGWTEQDDVRRSSVGRRVADVDLDALAFGGVATGRDRRAGEQSASSGNACDAAGAQGCAGGDQSPRAMDAMRKGAGAVGHAVGNWCADGGWDARGVIGSDDGRAIARECTTSAGVLIRGEVGRPGDEVHAQKGLRNQLIALLKEFRDVFAFTPEELTGIDPTIMEHKLNVEPLSKPIKQRLRRHGEEIDKAIEVDKLLRAGHVKEIQFPEWISNTVMVRKALNKWRMCIDFRDLNLACPKDHYPLPRIDQIVDSTAGCELLSMMDAYQGYHQIPLYPEDQSKVSFVTSKGT</sequence>
<dbReference type="AlphaFoldDB" id="A0A9N7R781"/>
<keyword evidence="4" id="KW-1185">Reference proteome</keyword>